<dbReference type="AlphaFoldDB" id="A0A0F9BRX9"/>
<feature type="non-terminal residue" evidence="1">
    <location>
        <position position="200"/>
    </location>
</feature>
<dbReference type="EMBL" id="LAZR01036509">
    <property type="protein sequence ID" value="KKL24654.1"/>
    <property type="molecule type" value="Genomic_DNA"/>
</dbReference>
<organism evidence="1">
    <name type="scientific">marine sediment metagenome</name>
    <dbReference type="NCBI Taxonomy" id="412755"/>
    <lineage>
        <taxon>unclassified sequences</taxon>
        <taxon>metagenomes</taxon>
        <taxon>ecological metagenomes</taxon>
    </lineage>
</organism>
<reference evidence="1" key="1">
    <citation type="journal article" date="2015" name="Nature">
        <title>Complex archaea that bridge the gap between prokaryotes and eukaryotes.</title>
        <authorList>
            <person name="Spang A."/>
            <person name="Saw J.H."/>
            <person name="Jorgensen S.L."/>
            <person name="Zaremba-Niedzwiedzka K."/>
            <person name="Martijn J."/>
            <person name="Lind A.E."/>
            <person name="van Eijk R."/>
            <person name="Schleper C."/>
            <person name="Guy L."/>
            <person name="Ettema T.J."/>
        </authorList>
    </citation>
    <scope>NUCLEOTIDE SEQUENCE</scope>
</reference>
<name>A0A0F9BRX9_9ZZZZ</name>
<proteinExistence type="predicted"/>
<protein>
    <submittedName>
        <fullName evidence="1">Uncharacterized protein</fullName>
    </submittedName>
</protein>
<accession>A0A0F9BRX9</accession>
<sequence length="200" mass="22130">MTTPSLHQQTGLSLNVFEPLVSGTQFIETITHKYSQYEHELSAFGGYDRQNFTIAGNQDEIEEWLDKGLGRRIITKNPGQDIVFESFVNSVEISVGPLTAKRGPLFNVSNRVQLVYSTIDTAVDPPTLGNRERTAEVNDADSQIDFGIIQNILSSGGLADGEATQIVDTFIEEHRELKTTKESSNFRTSDPIASIECLGY</sequence>
<comment type="caution">
    <text evidence="1">The sequence shown here is derived from an EMBL/GenBank/DDBJ whole genome shotgun (WGS) entry which is preliminary data.</text>
</comment>
<evidence type="ECO:0000313" key="1">
    <source>
        <dbReference type="EMBL" id="KKL24654.1"/>
    </source>
</evidence>
<gene>
    <name evidence="1" type="ORF">LCGC14_2413150</name>
</gene>